<dbReference type="GO" id="GO:0004035">
    <property type="term" value="F:alkaline phosphatase activity"/>
    <property type="evidence" value="ECO:0007669"/>
    <property type="project" value="TreeGrafter"/>
</dbReference>
<organism evidence="6 7">
    <name type="scientific">Arundinibacter roseus</name>
    <dbReference type="NCBI Taxonomy" id="2070510"/>
    <lineage>
        <taxon>Bacteria</taxon>
        <taxon>Pseudomonadati</taxon>
        <taxon>Bacteroidota</taxon>
        <taxon>Cytophagia</taxon>
        <taxon>Cytophagales</taxon>
        <taxon>Spirosomataceae</taxon>
        <taxon>Arundinibacter</taxon>
    </lineage>
</organism>
<dbReference type="GO" id="GO:0008081">
    <property type="term" value="F:phosphoric diester hydrolase activity"/>
    <property type="evidence" value="ECO:0007669"/>
    <property type="project" value="InterPro"/>
</dbReference>
<proteinExistence type="inferred from homology"/>
<dbReference type="RefSeq" id="WP_132120092.1">
    <property type="nucleotide sequence ID" value="NZ_SMJU01000011.1"/>
</dbReference>
<sequence length="612" mass="67538">MNKKIIFLLLLLLLGPKVGAQDVNLTGKIHAHNDYVQPIPFYNAYHQRVGSIEADLFLGNGQLYVAHTLAEIQPDQTLEKLYLLPLKEQIKKNQGSVYREPIDKLQFLIDLKTDGETTLPALVNTLNKYPEIINSPTIQIVISGNKPSADTWSQFPAYINFDGNPGQKYTHEQLRRVALISDSFRNYTQWNGKGILVKPEREKITQLIQSVHQLNKPFRFWATPDNVNTWQTLMHLGVDYLGTDDVVGLAGYLKKIPSTTYQHRGSHAVYTPKYVNNDLKKKVKNVILMIGDGMGLAQIYAGYTAAAGQLNLFNFLNIGFSRTSSADSYLTDSAAGATAMATGQKTNNRYIGVDTNGTRLATIPELISSKGMKTAIITTGDVTDATPASFYAHQTERNLSAAIAADFVSSPVSILIGGNYAIFASKKNGQDLISTLENKGYATAKRITDLDRVSGDKFVILDDQAMLPEQKGRQDFLVKALNHSLGALTKNEKGFFIVAEGAQIDHGGHQNNTSWMVQEMLDFDKAVGEAMKFVDSDGETLLIVTADHETGGFSLLGGNLQKGYVAGNFSSDDHTAIPVPVFAYGPHSLDFRGVYENTELFNKIMQVINRYH</sequence>
<keyword evidence="3" id="KW-0479">Metal-binding</keyword>
<comment type="cofactor">
    <cofactor evidence="3">
        <name>Mg(2+)</name>
        <dbReference type="ChEBI" id="CHEBI:18420"/>
    </cofactor>
    <text evidence="3">Binds 1 Mg(2+) ion.</text>
</comment>
<comment type="cofactor">
    <cofactor evidence="3">
        <name>Zn(2+)</name>
        <dbReference type="ChEBI" id="CHEBI:29105"/>
    </cofactor>
    <text evidence="3">Binds 2 Zn(2+) ions.</text>
</comment>
<reference evidence="6 7" key="1">
    <citation type="submission" date="2019-02" db="EMBL/GenBank/DDBJ databases">
        <title>Arundinibacter roseus gen. nov., sp. nov., a new member of the family Cytophagaceae.</title>
        <authorList>
            <person name="Szuroczki S."/>
            <person name="Khayer B."/>
            <person name="Sproer C."/>
            <person name="Toumi M."/>
            <person name="Szabo A."/>
            <person name="Felfoldi T."/>
            <person name="Schumann P."/>
            <person name="Toth E."/>
        </authorList>
    </citation>
    <scope>NUCLEOTIDE SEQUENCE [LARGE SCALE GENOMIC DNA]</scope>
    <source>
        <strain evidence="6 7">DMA-k-7a</strain>
    </source>
</reference>
<dbReference type="GO" id="GO:0046872">
    <property type="term" value="F:metal ion binding"/>
    <property type="evidence" value="ECO:0007669"/>
    <property type="project" value="UniProtKB-KW"/>
</dbReference>
<feature type="binding site" evidence="3">
    <location>
        <position position="547"/>
    </location>
    <ligand>
        <name>Zn(2+)</name>
        <dbReference type="ChEBI" id="CHEBI:29105"/>
        <label>2</label>
    </ligand>
</feature>
<gene>
    <name evidence="6" type="ORF">EZE20_17635</name>
</gene>
<feature type="active site" description="Phosphoserine intermediate" evidence="2">
    <location>
        <position position="333"/>
    </location>
</feature>
<evidence type="ECO:0000256" key="2">
    <source>
        <dbReference type="PIRSR" id="PIRSR601952-1"/>
    </source>
</evidence>
<feature type="binding site" evidence="3">
    <location>
        <position position="505"/>
    </location>
    <ligand>
        <name>Zn(2+)</name>
        <dbReference type="ChEBI" id="CHEBI:29105"/>
        <label>2</label>
    </ligand>
</feature>
<dbReference type="InterPro" id="IPR017946">
    <property type="entry name" value="PLC-like_Pdiesterase_TIM-brl"/>
</dbReference>
<dbReference type="Proteomes" id="UP000295706">
    <property type="component" value="Unassembled WGS sequence"/>
</dbReference>
<dbReference type="Gene3D" id="3.20.20.190">
    <property type="entry name" value="Phosphatidylinositol (PI) phosphodiesterase"/>
    <property type="match status" value="1"/>
</dbReference>
<keyword evidence="7" id="KW-1185">Reference proteome</keyword>
<keyword evidence="1" id="KW-0597">Phosphoprotein</keyword>
<feature type="binding site" evidence="3">
    <location>
        <position position="386"/>
    </location>
    <ligand>
        <name>Mg(2+)</name>
        <dbReference type="ChEBI" id="CHEBI:18420"/>
    </ligand>
</feature>
<dbReference type="AlphaFoldDB" id="A0A4R4K870"/>
<feature type="binding site" evidence="3">
    <location>
        <position position="509"/>
    </location>
    <ligand>
        <name>Zn(2+)</name>
        <dbReference type="ChEBI" id="CHEBI:29105"/>
        <label>2</label>
    </ligand>
</feature>
<dbReference type="InterPro" id="IPR017850">
    <property type="entry name" value="Alkaline_phosphatase_core_sf"/>
</dbReference>
<keyword evidence="5" id="KW-0732">Signal</keyword>
<name>A0A4R4K870_9BACT</name>
<comment type="similarity">
    <text evidence="4">Belongs to the alkaline phosphatase family.</text>
</comment>
<keyword evidence="3" id="KW-0460">Magnesium</keyword>
<comment type="caution">
    <text evidence="6">The sequence shown here is derived from an EMBL/GenBank/DDBJ whole genome shotgun (WGS) entry which is preliminary data.</text>
</comment>
<dbReference type="Pfam" id="PF13653">
    <property type="entry name" value="GDPD_2"/>
    <property type="match status" value="1"/>
</dbReference>
<feature type="binding site" evidence="3">
    <location>
        <position position="384"/>
    </location>
    <ligand>
        <name>Mg(2+)</name>
        <dbReference type="ChEBI" id="CHEBI:18420"/>
    </ligand>
</feature>
<evidence type="ECO:0000256" key="5">
    <source>
        <dbReference type="SAM" id="SignalP"/>
    </source>
</evidence>
<evidence type="ECO:0000313" key="7">
    <source>
        <dbReference type="Proteomes" id="UP000295706"/>
    </source>
</evidence>
<dbReference type="EMBL" id="SMJU01000011">
    <property type="protein sequence ID" value="TDB62756.1"/>
    <property type="molecule type" value="Genomic_DNA"/>
</dbReference>
<dbReference type="SMART" id="SM00098">
    <property type="entry name" value="alkPPc"/>
    <property type="match status" value="1"/>
</dbReference>
<feature type="chain" id="PRO_5020827141" evidence="5">
    <location>
        <begin position="21"/>
        <end position="612"/>
    </location>
</feature>
<dbReference type="InterPro" id="IPR001952">
    <property type="entry name" value="Alkaline_phosphatase"/>
</dbReference>
<dbReference type="GO" id="GO:0006629">
    <property type="term" value="P:lipid metabolic process"/>
    <property type="evidence" value="ECO:0007669"/>
    <property type="project" value="InterPro"/>
</dbReference>
<evidence type="ECO:0000256" key="4">
    <source>
        <dbReference type="RuleBase" id="RU003946"/>
    </source>
</evidence>
<feature type="binding site" evidence="3">
    <location>
        <position position="292"/>
    </location>
    <ligand>
        <name>Mg(2+)</name>
        <dbReference type="ChEBI" id="CHEBI:18420"/>
    </ligand>
</feature>
<feature type="binding site" evidence="3">
    <location>
        <position position="548"/>
    </location>
    <ligand>
        <name>Zn(2+)</name>
        <dbReference type="ChEBI" id="CHEBI:29105"/>
        <label>2</label>
    </ligand>
</feature>
<dbReference type="InterPro" id="IPR039559">
    <property type="entry name" value="AIM6_PI-PLC-like_dom"/>
</dbReference>
<feature type="binding site" evidence="3">
    <location>
        <position position="292"/>
    </location>
    <ligand>
        <name>Zn(2+)</name>
        <dbReference type="ChEBI" id="CHEBI:29105"/>
        <label>2</label>
    </ligand>
</feature>
<accession>A0A4R4K870</accession>
<dbReference type="Gene3D" id="3.40.720.10">
    <property type="entry name" value="Alkaline Phosphatase, subunit A"/>
    <property type="match status" value="1"/>
</dbReference>
<protein>
    <submittedName>
        <fullName evidence="6">Alkaline phosphatase</fullName>
    </submittedName>
</protein>
<dbReference type="CDD" id="cd16012">
    <property type="entry name" value="ALP"/>
    <property type="match status" value="1"/>
</dbReference>
<dbReference type="SUPFAM" id="SSF51695">
    <property type="entry name" value="PLC-like phosphodiesterases"/>
    <property type="match status" value="1"/>
</dbReference>
<dbReference type="Pfam" id="PF00245">
    <property type="entry name" value="Alk_phosphatase"/>
    <property type="match status" value="1"/>
</dbReference>
<evidence type="ECO:0000256" key="3">
    <source>
        <dbReference type="PIRSR" id="PIRSR601952-2"/>
    </source>
</evidence>
<evidence type="ECO:0000313" key="6">
    <source>
        <dbReference type="EMBL" id="TDB62756.1"/>
    </source>
</evidence>
<dbReference type="PANTHER" id="PTHR11596">
    <property type="entry name" value="ALKALINE PHOSPHATASE"/>
    <property type="match status" value="1"/>
</dbReference>
<dbReference type="CDD" id="cd08577">
    <property type="entry name" value="PI-PLCc_GDPD_SF_unchar3"/>
    <property type="match status" value="1"/>
</dbReference>
<keyword evidence="3" id="KW-0862">Zinc</keyword>
<dbReference type="OrthoDB" id="9794455at2"/>
<dbReference type="SUPFAM" id="SSF53649">
    <property type="entry name" value="Alkaline phosphatase-like"/>
    <property type="match status" value="1"/>
</dbReference>
<evidence type="ECO:0000256" key="1">
    <source>
        <dbReference type="ARBA" id="ARBA00022553"/>
    </source>
</evidence>
<dbReference type="PRINTS" id="PR00113">
    <property type="entry name" value="ALKPHPHTASE"/>
</dbReference>
<feature type="binding site" evidence="3">
    <location>
        <position position="500"/>
    </location>
    <ligand>
        <name>Mg(2+)</name>
        <dbReference type="ChEBI" id="CHEBI:18420"/>
    </ligand>
</feature>
<dbReference type="PANTHER" id="PTHR11596:SF5">
    <property type="entry name" value="ALKALINE PHOSPHATASE"/>
    <property type="match status" value="1"/>
</dbReference>
<feature type="signal peptide" evidence="5">
    <location>
        <begin position="1"/>
        <end position="20"/>
    </location>
</feature>